<dbReference type="CDD" id="cd01610">
    <property type="entry name" value="PAP2_like"/>
    <property type="match status" value="1"/>
</dbReference>
<dbReference type="SUPFAM" id="SSF48317">
    <property type="entry name" value="Acid phosphatase/Vanadium-dependent haloperoxidase"/>
    <property type="match status" value="1"/>
</dbReference>
<feature type="transmembrane region" description="Helical" evidence="4">
    <location>
        <begin position="51"/>
        <end position="78"/>
    </location>
</feature>
<organism evidence="6 7">
    <name type="scientific">Shewanella amazonensis (strain ATCC BAA-1098 / SB2B)</name>
    <dbReference type="NCBI Taxonomy" id="326297"/>
    <lineage>
        <taxon>Bacteria</taxon>
        <taxon>Pseudomonadati</taxon>
        <taxon>Pseudomonadota</taxon>
        <taxon>Gammaproteobacteria</taxon>
        <taxon>Alteromonadales</taxon>
        <taxon>Shewanellaceae</taxon>
        <taxon>Shewanella</taxon>
    </lineage>
</organism>
<sequence>MQHTQAPRFDRSIRPLLLLTLWLLLLVPATVLTLAQLPLFPWMPLDGATAEIVYAITFTGTAPWGAISAAAVILLAFIRLSHPQAIKLLLALALSLGSSLWLNESLKTHFNEPRPNVLFLAEHKLLDTDDFYRLHKGDRRDVMTVLFASNASDLPPMSPRVANHWQQEVGLSFPSGHTLFATILALTASWFFIASGHWITCSFLGIWALAMGGSRMLLGMHHSQDVMAATALSLPLCLLGILLASWLGPKLFRTRQPQSD</sequence>
<feature type="transmembrane region" description="Helical" evidence="4">
    <location>
        <begin position="179"/>
        <end position="206"/>
    </location>
</feature>
<evidence type="ECO:0000313" key="7">
    <source>
        <dbReference type="Proteomes" id="UP000009175"/>
    </source>
</evidence>
<comment type="catalytic activity">
    <reaction evidence="3">
        <text>di-trans,octa-cis-undecaprenyl diphosphate + H2O = di-trans,octa-cis-undecaprenyl phosphate + phosphate + H(+)</text>
        <dbReference type="Rhea" id="RHEA:28094"/>
        <dbReference type="ChEBI" id="CHEBI:15377"/>
        <dbReference type="ChEBI" id="CHEBI:15378"/>
        <dbReference type="ChEBI" id="CHEBI:43474"/>
        <dbReference type="ChEBI" id="CHEBI:58405"/>
        <dbReference type="ChEBI" id="CHEBI:60392"/>
        <dbReference type="EC" id="3.6.1.27"/>
    </reaction>
</comment>
<dbReference type="PANTHER" id="PTHR14969">
    <property type="entry name" value="SPHINGOSINE-1-PHOSPHATE PHOSPHOHYDROLASE"/>
    <property type="match status" value="1"/>
</dbReference>
<dbReference type="AlphaFoldDB" id="A1SAS1"/>
<evidence type="ECO:0000256" key="3">
    <source>
        <dbReference type="ARBA" id="ARBA00047594"/>
    </source>
</evidence>
<dbReference type="KEGG" id="saz:Sama_3275"/>
<reference evidence="6 7" key="1">
    <citation type="submission" date="2006-12" db="EMBL/GenBank/DDBJ databases">
        <title>Complete sequence of Shewanella amazonensis SB2B.</title>
        <authorList>
            <consortium name="US DOE Joint Genome Institute"/>
            <person name="Copeland A."/>
            <person name="Lucas S."/>
            <person name="Lapidus A."/>
            <person name="Barry K."/>
            <person name="Detter J.C."/>
            <person name="Glavina del Rio T."/>
            <person name="Hammon N."/>
            <person name="Israni S."/>
            <person name="Dalin E."/>
            <person name="Tice H."/>
            <person name="Pitluck S."/>
            <person name="Munk A.C."/>
            <person name="Brettin T."/>
            <person name="Bruce D."/>
            <person name="Han C."/>
            <person name="Tapia R."/>
            <person name="Gilna P."/>
            <person name="Schmutz J."/>
            <person name="Larimer F."/>
            <person name="Land M."/>
            <person name="Hauser L."/>
            <person name="Kyrpides N."/>
            <person name="Mikhailova N."/>
            <person name="Fredrickson J."/>
            <person name="Richardson P."/>
        </authorList>
    </citation>
    <scope>NUCLEOTIDE SEQUENCE [LARGE SCALE GENOMIC DNA]</scope>
    <source>
        <strain evidence="7">ATCC BAA-1098 / SB2B</strain>
    </source>
</reference>
<dbReference type="EMBL" id="CP000507">
    <property type="protein sequence ID" value="ABM01478.1"/>
    <property type="molecule type" value="Genomic_DNA"/>
</dbReference>
<keyword evidence="6" id="KW-0378">Hydrolase</keyword>
<dbReference type="InterPro" id="IPR000326">
    <property type="entry name" value="PAP2/HPO"/>
</dbReference>
<feature type="transmembrane region" description="Helical" evidence="4">
    <location>
        <begin position="226"/>
        <end position="247"/>
    </location>
</feature>
<proteinExistence type="predicted"/>
<keyword evidence="7" id="KW-1185">Reference proteome</keyword>
<dbReference type="Gene3D" id="1.20.144.10">
    <property type="entry name" value="Phosphatidic acid phosphatase type 2/haloperoxidase"/>
    <property type="match status" value="1"/>
</dbReference>
<dbReference type="OrthoDB" id="5586741at2"/>
<gene>
    <name evidence="6" type="ordered locus">Sama_3275</name>
</gene>
<evidence type="ECO:0000256" key="4">
    <source>
        <dbReference type="SAM" id="Phobius"/>
    </source>
</evidence>
<name>A1SAS1_SHEAM</name>
<accession>A1SAS1</accession>
<feature type="domain" description="Phosphatidic acid phosphatase type 2/haloperoxidase" evidence="5">
    <location>
        <begin position="88"/>
        <end position="241"/>
    </location>
</feature>
<dbReference type="GO" id="GO:0050380">
    <property type="term" value="F:undecaprenyl-diphosphatase activity"/>
    <property type="evidence" value="ECO:0007669"/>
    <property type="project" value="UniProtKB-EC"/>
</dbReference>
<dbReference type="Pfam" id="PF01569">
    <property type="entry name" value="PAP2"/>
    <property type="match status" value="1"/>
</dbReference>
<evidence type="ECO:0000256" key="2">
    <source>
        <dbReference type="ARBA" id="ARBA00032707"/>
    </source>
</evidence>
<keyword evidence="4" id="KW-1133">Transmembrane helix</keyword>
<dbReference type="SMART" id="SM00014">
    <property type="entry name" value="acidPPc"/>
    <property type="match status" value="1"/>
</dbReference>
<keyword evidence="4" id="KW-0472">Membrane</keyword>
<protein>
    <recommendedName>
        <fullName evidence="1">undecaprenyl-diphosphate phosphatase</fullName>
        <ecNumber evidence="1">3.6.1.27</ecNumber>
    </recommendedName>
    <alternativeName>
        <fullName evidence="2">Undecaprenyl pyrophosphate phosphatase</fullName>
    </alternativeName>
</protein>
<evidence type="ECO:0000259" key="5">
    <source>
        <dbReference type="SMART" id="SM00014"/>
    </source>
</evidence>
<dbReference type="HOGENOM" id="CLU_083863_0_0_6"/>
<evidence type="ECO:0000313" key="6">
    <source>
        <dbReference type="EMBL" id="ABM01478.1"/>
    </source>
</evidence>
<keyword evidence="4" id="KW-0812">Transmembrane</keyword>
<dbReference type="eggNOG" id="COG0671">
    <property type="taxonomic scope" value="Bacteria"/>
</dbReference>
<dbReference type="EC" id="3.6.1.27" evidence="1"/>
<dbReference type="Proteomes" id="UP000009175">
    <property type="component" value="Chromosome"/>
</dbReference>
<dbReference type="GO" id="GO:0005886">
    <property type="term" value="C:plasma membrane"/>
    <property type="evidence" value="ECO:0007669"/>
    <property type="project" value="TreeGrafter"/>
</dbReference>
<dbReference type="RefSeq" id="WP_011761382.1">
    <property type="nucleotide sequence ID" value="NC_008700.1"/>
</dbReference>
<dbReference type="STRING" id="326297.Sama_3275"/>
<dbReference type="InterPro" id="IPR036938">
    <property type="entry name" value="PAP2/HPO_sf"/>
</dbReference>
<dbReference type="PANTHER" id="PTHR14969:SF54">
    <property type="entry name" value="PHOSPHATIDYLGLYCEROPHOSPHATASE B"/>
    <property type="match status" value="1"/>
</dbReference>
<evidence type="ECO:0000256" key="1">
    <source>
        <dbReference type="ARBA" id="ARBA00012374"/>
    </source>
</evidence>